<name>A0A1X7IGZ1_9FLAO</name>
<keyword evidence="1" id="KW-0732">Signal</keyword>
<feature type="signal peptide" evidence="1">
    <location>
        <begin position="1"/>
        <end position="21"/>
    </location>
</feature>
<dbReference type="Gene3D" id="2.60.120.560">
    <property type="entry name" value="Exo-inulinase, domain 1"/>
    <property type="match status" value="1"/>
</dbReference>
<proteinExistence type="predicted"/>
<feature type="chain" id="PRO_5012982247" evidence="1">
    <location>
        <begin position="22"/>
        <end position="88"/>
    </location>
</feature>
<dbReference type="EMBL" id="FXAO01000001">
    <property type="protein sequence ID" value="SMG14082.1"/>
    <property type="molecule type" value="Genomic_DNA"/>
</dbReference>
<evidence type="ECO:0000313" key="2">
    <source>
        <dbReference type="EMBL" id="SMG14082.1"/>
    </source>
</evidence>
<reference evidence="3" key="1">
    <citation type="submission" date="2017-04" db="EMBL/GenBank/DDBJ databases">
        <authorList>
            <person name="Varghese N."/>
            <person name="Submissions S."/>
        </authorList>
    </citation>
    <scope>NUCLEOTIDE SEQUENCE [LARGE SCALE GENOMIC DNA]</scope>
    <source>
        <strain evidence="3">DSM 19835</strain>
    </source>
</reference>
<keyword evidence="3" id="KW-1185">Reference proteome</keyword>
<dbReference type="Proteomes" id="UP000193420">
    <property type="component" value="Unassembled WGS sequence"/>
</dbReference>
<gene>
    <name evidence="2" type="ORF">SAMN03080602_00842</name>
</gene>
<evidence type="ECO:0000256" key="1">
    <source>
        <dbReference type="SAM" id="SignalP"/>
    </source>
</evidence>
<dbReference type="STRING" id="188872.SAMN03080602_00842"/>
<organism evidence="2 3">
    <name type="scientific">Arenibacter troitsensis</name>
    <dbReference type="NCBI Taxonomy" id="188872"/>
    <lineage>
        <taxon>Bacteria</taxon>
        <taxon>Pseudomonadati</taxon>
        <taxon>Bacteroidota</taxon>
        <taxon>Flavobacteriia</taxon>
        <taxon>Flavobacteriales</taxon>
        <taxon>Flavobacteriaceae</taxon>
        <taxon>Arenibacter</taxon>
    </lineage>
</organism>
<sequence>MKLFRTLLFPFFMVRVLLLSASSAEKKKIEEIDTGTMEWAALITGSKFYGKEDFAKAAEDYIVLQDYNDPVWFTNIKIRPLHTNGSIE</sequence>
<evidence type="ECO:0000313" key="3">
    <source>
        <dbReference type="Proteomes" id="UP000193420"/>
    </source>
</evidence>
<accession>A0A1X7IGZ1</accession>
<protein>
    <submittedName>
        <fullName evidence="2">Uncharacterized protein</fullName>
    </submittedName>
</protein>
<dbReference type="AlphaFoldDB" id="A0A1X7IGZ1"/>